<proteinExistence type="predicted"/>
<sequence>MQQAHRYMSLYFDTFSGLPSSQLKQ</sequence>
<dbReference type="EMBL" id="GGEC01000503">
    <property type="protein sequence ID" value="MBW80986.1"/>
    <property type="molecule type" value="Transcribed_RNA"/>
</dbReference>
<protein>
    <submittedName>
        <fullName evidence="1">Uncharacterized protein</fullName>
    </submittedName>
</protein>
<name>A0A2P2IID4_RHIMU</name>
<organism evidence="1">
    <name type="scientific">Rhizophora mucronata</name>
    <name type="common">Asiatic mangrove</name>
    <dbReference type="NCBI Taxonomy" id="61149"/>
    <lineage>
        <taxon>Eukaryota</taxon>
        <taxon>Viridiplantae</taxon>
        <taxon>Streptophyta</taxon>
        <taxon>Embryophyta</taxon>
        <taxon>Tracheophyta</taxon>
        <taxon>Spermatophyta</taxon>
        <taxon>Magnoliopsida</taxon>
        <taxon>eudicotyledons</taxon>
        <taxon>Gunneridae</taxon>
        <taxon>Pentapetalae</taxon>
        <taxon>rosids</taxon>
        <taxon>fabids</taxon>
        <taxon>Malpighiales</taxon>
        <taxon>Rhizophoraceae</taxon>
        <taxon>Rhizophora</taxon>
    </lineage>
</organism>
<accession>A0A2P2IID4</accession>
<dbReference type="AlphaFoldDB" id="A0A2P2IID4"/>
<reference evidence="1" key="1">
    <citation type="submission" date="2018-02" db="EMBL/GenBank/DDBJ databases">
        <title>Rhizophora mucronata_Transcriptome.</title>
        <authorList>
            <person name="Meera S.P."/>
            <person name="Sreeshan A."/>
            <person name="Augustine A."/>
        </authorList>
    </citation>
    <scope>NUCLEOTIDE SEQUENCE</scope>
    <source>
        <tissue evidence="1">Leaf</tissue>
    </source>
</reference>
<evidence type="ECO:0000313" key="1">
    <source>
        <dbReference type="EMBL" id="MBW80986.1"/>
    </source>
</evidence>